<sequence length="339" mass="36896">MASQEAQEVVGKAKVALTSALIRAHAPPARGLAELNEILKFLDATFTQGSPTNIQKCKQWALRVVVNSPELVALFCKYLAALASSFASEKGGGAARVAEPQPQSGRVRQPSAKRRCLSLLYILNDILYHTKVRMSDESFAKNLESLGPVIPSLFSSTSSFAKCPKHVAKIKALIGLWEQGKYFSDAFIAELRAALDSPLSGQHDLSSEGTAVAKAAKTSNFVFPSTHGDLSTPWFDLPAGNMISLLRQRPNRPMNPSDIKATVLPTGPPPGDLVDAVKKLLVDVDKIYETEVNVNETRPDINQMGEEFRNDETAGSTVGDTYYGWSRNFCEQMKARARG</sequence>
<organism evidence="2 3">
    <name type="scientific">Lasiosphaeria miniovina</name>
    <dbReference type="NCBI Taxonomy" id="1954250"/>
    <lineage>
        <taxon>Eukaryota</taxon>
        <taxon>Fungi</taxon>
        <taxon>Dikarya</taxon>
        <taxon>Ascomycota</taxon>
        <taxon>Pezizomycotina</taxon>
        <taxon>Sordariomycetes</taxon>
        <taxon>Sordariomycetidae</taxon>
        <taxon>Sordariales</taxon>
        <taxon>Lasiosphaeriaceae</taxon>
        <taxon>Lasiosphaeria</taxon>
    </lineage>
</organism>
<name>A0AA40B4G3_9PEZI</name>
<dbReference type="PROSITE" id="PS51391">
    <property type="entry name" value="CID"/>
    <property type="match status" value="1"/>
</dbReference>
<dbReference type="GO" id="GO:0048471">
    <property type="term" value="C:perinuclear region of cytoplasm"/>
    <property type="evidence" value="ECO:0007669"/>
    <property type="project" value="TreeGrafter"/>
</dbReference>
<keyword evidence="3" id="KW-1185">Reference proteome</keyword>
<dbReference type="InterPro" id="IPR006569">
    <property type="entry name" value="CID_dom"/>
</dbReference>
<feature type="non-terminal residue" evidence="2">
    <location>
        <position position="1"/>
    </location>
</feature>
<dbReference type="GeneID" id="85320387"/>
<evidence type="ECO:0000259" key="1">
    <source>
        <dbReference type="PROSITE" id="PS51391"/>
    </source>
</evidence>
<gene>
    <name evidence="2" type="ORF">B0T26DRAFT_639258</name>
</gene>
<dbReference type="PANTHER" id="PTHR12323">
    <property type="entry name" value="SR-RELATED CTD ASSOCIATED FACTOR 6"/>
    <property type="match status" value="1"/>
</dbReference>
<dbReference type="PANTHER" id="PTHR12323:SF0">
    <property type="entry name" value="CALCIUM HOMEOSTASIS ENDOPLASMIC RETICULUM PROTEIN"/>
    <property type="match status" value="1"/>
</dbReference>
<comment type="caution">
    <text evidence="2">The sequence shown here is derived from an EMBL/GenBank/DDBJ whole genome shotgun (WGS) entry which is preliminary data.</text>
</comment>
<proteinExistence type="predicted"/>
<dbReference type="Proteomes" id="UP001172101">
    <property type="component" value="Unassembled WGS sequence"/>
</dbReference>
<dbReference type="AlphaFoldDB" id="A0AA40B4G3"/>
<reference evidence="2" key="1">
    <citation type="submission" date="2023-06" db="EMBL/GenBank/DDBJ databases">
        <title>Genome-scale phylogeny and comparative genomics of the fungal order Sordariales.</title>
        <authorList>
            <consortium name="Lawrence Berkeley National Laboratory"/>
            <person name="Hensen N."/>
            <person name="Bonometti L."/>
            <person name="Westerberg I."/>
            <person name="Brannstrom I.O."/>
            <person name="Guillou S."/>
            <person name="Cros-Aarteil S."/>
            <person name="Calhoun S."/>
            <person name="Haridas S."/>
            <person name="Kuo A."/>
            <person name="Mondo S."/>
            <person name="Pangilinan J."/>
            <person name="Riley R."/>
            <person name="LaButti K."/>
            <person name="Andreopoulos B."/>
            <person name="Lipzen A."/>
            <person name="Chen C."/>
            <person name="Yanf M."/>
            <person name="Daum C."/>
            <person name="Ng V."/>
            <person name="Clum A."/>
            <person name="Steindorff A."/>
            <person name="Ohm R."/>
            <person name="Martin F."/>
            <person name="Silar P."/>
            <person name="Natvig D."/>
            <person name="Lalanne C."/>
            <person name="Gautier V."/>
            <person name="Ament-velasquez S.L."/>
            <person name="Kruys A."/>
            <person name="Hutchinson M.I."/>
            <person name="Powell A.J."/>
            <person name="Barry K."/>
            <person name="Miller A.N."/>
            <person name="Grigoriev I.V."/>
            <person name="Debuchy R."/>
            <person name="Gladieux P."/>
            <person name="Thoren M.H."/>
            <person name="Johannesson H."/>
        </authorList>
    </citation>
    <scope>NUCLEOTIDE SEQUENCE</scope>
    <source>
        <strain evidence="2">SMH2392-1A</strain>
    </source>
</reference>
<dbReference type="GO" id="GO:0006874">
    <property type="term" value="P:intracellular calcium ion homeostasis"/>
    <property type="evidence" value="ECO:0007669"/>
    <property type="project" value="TreeGrafter"/>
</dbReference>
<evidence type="ECO:0000313" key="2">
    <source>
        <dbReference type="EMBL" id="KAK0727313.1"/>
    </source>
</evidence>
<dbReference type="Gene3D" id="1.25.40.90">
    <property type="match status" value="1"/>
</dbReference>
<dbReference type="Pfam" id="PF04818">
    <property type="entry name" value="CID"/>
    <property type="match status" value="1"/>
</dbReference>
<dbReference type="RefSeq" id="XP_060300168.1">
    <property type="nucleotide sequence ID" value="XM_060437117.1"/>
</dbReference>
<feature type="domain" description="CID" evidence="1">
    <location>
        <begin position="27"/>
        <end position="199"/>
    </location>
</feature>
<evidence type="ECO:0000313" key="3">
    <source>
        <dbReference type="Proteomes" id="UP001172101"/>
    </source>
</evidence>
<protein>
    <recommendedName>
        <fullName evidence="1">CID domain-containing protein</fullName>
    </recommendedName>
</protein>
<dbReference type="InterPro" id="IPR008942">
    <property type="entry name" value="ENTH_VHS"/>
</dbReference>
<dbReference type="EMBL" id="JAUIRO010000002">
    <property type="protein sequence ID" value="KAK0727313.1"/>
    <property type="molecule type" value="Genomic_DNA"/>
</dbReference>
<accession>A0AA40B4G3</accession>